<feature type="compositionally biased region" description="Basic residues" evidence="1">
    <location>
        <begin position="8"/>
        <end position="17"/>
    </location>
</feature>
<dbReference type="EMBL" id="JACXVP010000006">
    <property type="protein sequence ID" value="KAG5599576.1"/>
    <property type="molecule type" value="Genomic_DNA"/>
</dbReference>
<sequence length="123" mass="13257">MAKTHAVTWRRSRKNKGKASASIFIDSDSDDLFPASVTSSLGKLPADSPYYDLADATVKSKPSSSTSVSTTKLNAALDNLTEMHTKLDTMAVTVAQVPDLLTKLNAMSEQVDSLKDLILSAYF</sequence>
<evidence type="ECO:0000313" key="3">
    <source>
        <dbReference type="Proteomes" id="UP000824120"/>
    </source>
</evidence>
<dbReference type="AlphaFoldDB" id="A0A9J5YIV3"/>
<reference evidence="2 3" key="1">
    <citation type="submission" date="2020-09" db="EMBL/GenBank/DDBJ databases">
        <title>De no assembly of potato wild relative species, Solanum commersonii.</title>
        <authorList>
            <person name="Cho K."/>
        </authorList>
    </citation>
    <scope>NUCLEOTIDE SEQUENCE [LARGE SCALE GENOMIC DNA]</scope>
    <source>
        <strain evidence="2">LZ3.2</strain>
        <tissue evidence="2">Leaf</tissue>
    </source>
</reference>
<evidence type="ECO:0000313" key="2">
    <source>
        <dbReference type="EMBL" id="KAG5599576.1"/>
    </source>
</evidence>
<protein>
    <submittedName>
        <fullName evidence="2">Uncharacterized protein</fullName>
    </submittedName>
</protein>
<evidence type="ECO:0000256" key="1">
    <source>
        <dbReference type="SAM" id="MobiDB-lite"/>
    </source>
</evidence>
<accession>A0A9J5YIV3</accession>
<gene>
    <name evidence="2" type="ORF">H5410_030946</name>
</gene>
<dbReference type="Proteomes" id="UP000824120">
    <property type="component" value="Chromosome 6"/>
</dbReference>
<organism evidence="2 3">
    <name type="scientific">Solanum commersonii</name>
    <name type="common">Commerson's wild potato</name>
    <name type="synonym">Commerson's nightshade</name>
    <dbReference type="NCBI Taxonomy" id="4109"/>
    <lineage>
        <taxon>Eukaryota</taxon>
        <taxon>Viridiplantae</taxon>
        <taxon>Streptophyta</taxon>
        <taxon>Embryophyta</taxon>
        <taxon>Tracheophyta</taxon>
        <taxon>Spermatophyta</taxon>
        <taxon>Magnoliopsida</taxon>
        <taxon>eudicotyledons</taxon>
        <taxon>Gunneridae</taxon>
        <taxon>Pentapetalae</taxon>
        <taxon>asterids</taxon>
        <taxon>lamiids</taxon>
        <taxon>Solanales</taxon>
        <taxon>Solanaceae</taxon>
        <taxon>Solanoideae</taxon>
        <taxon>Solaneae</taxon>
        <taxon>Solanum</taxon>
    </lineage>
</organism>
<comment type="caution">
    <text evidence="2">The sequence shown here is derived from an EMBL/GenBank/DDBJ whole genome shotgun (WGS) entry which is preliminary data.</text>
</comment>
<name>A0A9J5YIV3_SOLCO</name>
<proteinExistence type="predicted"/>
<feature type="region of interest" description="Disordered" evidence="1">
    <location>
        <begin position="1"/>
        <end position="20"/>
    </location>
</feature>
<keyword evidence="3" id="KW-1185">Reference proteome</keyword>